<evidence type="ECO:0000256" key="1">
    <source>
        <dbReference type="SAM" id="Phobius"/>
    </source>
</evidence>
<evidence type="ECO:0000313" key="4">
    <source>
        <dbReference type="WBParaSite" id="HPBE_0001167401-mRNA-1"/>
    </source>
</evidence>
<protein>
    <submittedName>
        <fullName evidence="4">Secreted protein</fullName>
    </submittedName>
</protein>
<accession>A0A3P8AEA1</accession>
<keyword evidence="3" id="KW-1185">Reference proteome</keyword>
<keyword evidence="1" id="KW-1133">Transmembrane helix</keyword>
<name>A0A183FU46_HELPZ</name>
<keyword evidence="1" id="KW-0472">Membrane</keyword>
<accession>A0A183FU46</accession>
<sequence length="95" mass="11035">MRESVTVTYVLILLALELRILFEETFNYTLRGQSRWKEDYRLPRFKHPYLLADIDRICGNVGLQLNHTKAMLTKSGPVSEAPFLLNRTTISEFSS</sequence>
<gene>
    <name evidence="2" type="ORF">HPBE_LOCUS11675</name>
</gene>
<evidence type="ECO:0000313" key="2">
    <source>
        <dbReference type="EMBL" id="VDO89453.1"/>
    </source>
</evidence>
<keyword evidence="1" id="KW-0812">Transmembrane</keyword>
<organism evidence="3 4">
    <name type="scientific">Heligmosomoides polygyrus</name>
    <name type="common">Parasitic roundworm</name>
    <dbReference type="NCBI Taxonomy" id="6339"/>
    <lineage>
        <taxon>Eukaryota</taxon>
        <taxon>Metazoa</taxon>
        <taxon>Ecdysozoa</taxon>
        <taxon>Nematoda</taxon>
        <taxon>Chromadorea</taxon>
        <taxon>Rhabditida</taxon>
        <taxon>Rhabditina</taxon>
        <taxon>Rhabditomorpha</taxon>
        <taxon>Strongyloidea</taxon>
        <taxon>Heligmosomidae</taxon>
        <taxon>Heligmosomoides</taxon>
    </lineage>
</organism>
<dbReference type="EMBL" id="UZAH01027192">
    <property type="protein sequence ID" value="VDO89453.1"/>
    <property type="molecule type" value="Genomic_DNA"/>
</dbReference>
<reference evidence="4" key="2">
    <citation type="submission" date="2019-09" db="UniProtKB">
        <authorList>
            <consortium name="WormBaseParasite"/>
        </authorList>
    </citation>
    <scope>IDENTIFICATION</scope>
</reference>
<dbReference type="WBParaSite" id="HPBE_0001167401-mRNA-1">
    <property type="protein sequence ID" value="HPBE_0001167401-mRNA-1"/>
    <property type="gene ID" value="HPBE_0001167401"/>
</dbReference>
<proteinExistence type="predicted"/>
<dbReference type="AlphaFoldDB" id="A0A183FU46"/>
<reference evidence="2 3" key="1">
    <citation type="submission" date="2018-11" db="EMBL/GenBank/DDBJ databases">
        <authorList>
            <consortium name="Pathogen Informatics"/>
        </authorList>
    </citation>
    <scope>NUCLEOTIDE SEQUENCE [LARGE SCALE GENOMIC DNA]</scope>
</reference>
<evidence type="ECO:0000313" key="3">
    <source>
        <dbReference type="Proteomes" id="UP000050761"/>
    </source>
</evidence>
<dbReference type="Proteomes" id="UP000050761">
    <property type="component" value="Unassembled WGS sequence"/>
</dbReference>
<feature type="transmembrane region" description="Helical" evidence="1">
    <location>
        <begin position="6"/>
        <end position="22"/>
    </location>
</feature>